<dbReference type="GO" id="GO:0003677">
    <property type="term" value="F:DNA binding"/>
    <property type="evidence" value="ECO:0007669"/>
    <property type="project" value="UniProtKB-UniRule"/>
</dbReference>
<evidence type="ECO:0000256" key="1">
    <source>
        <dbReference type="ARBA" id="ARBA00002653"/>
    </source>
</evidence>
<proteinExistence type="inferred from homology"/>
<feature type="region of interest" description="Disordered" evidence="10">
    <location>
        <begin position="36"/>
        <end position="78"/>
    </location>
</feature>
<dbReference type="GO" id="GO:0006974">
    <property type="term" value="P:DNA damage response"/>
    <property type="evidence" value="ECO:0007669"/>
    <property type="project" value="UniProtKB-KW"/>
</dbReference>
<dbReference type="EMBL" id="ML120392">
    <property type="protein sequence ID" value="RPA98810.1"/>
    <property type="molecule type" value="Genomic_DNA"/>
</dbReference>
<comment type="function">
    <text evidence="1 9">DNA-binding protein that binds to both single- and double-stranded DNA. Binds preferentially to UV-damaged DNA. May be involved in DNA-metabolic processes.</text>
</comment>
<evidence type="ECO:0000313" key="12">
    <source>
        <dbReference type="Proteomes" id="UP000276215"/>
    </source>
</evidence>
<keyword evidence="4 8" id="KW-0853">WD repeat</keyword>
<evidence type="ECO:0000256" key="8">
    <source>
        <dbReference type="PROSITE-ProRule" id="PRU00221"/>
    </source>
</evidence>
<reference evidence="11 12" key="1">
    <citation type="journal article" date="2018" name="Nat. Ecol. Evol.">
        <title>Pezizomycetes genomes reveal the molecular basis of ectomycorrhizal truffle lifestyle.</title>
        <authorList>
            <person name="Murat C."/>
            <person name="Payen T."/>
            <person name="Noel B."/>
            <person name="Kuo A."/>
            <person name="Morin E."/>
            <person name="Chen J."/>
            <person name="Kohler A."/>
            <person name="Krizsan K."/>
            <person name="Balestrini R."/>
            <person name="Da Silva C."/>
            <person name="Montanini B."/>
            <person name="Hainaut M."/>
            <person name="Levati E."/>
            <person name="Barry K.W."/>
            <person name="Belfiori B."/>
            <person name="Cichocki N."/>
            <person name="Clum A."/>
            <person name="Dockter R.B."/>
            <person name="Fauchery L."/>
            <person name="Guy J."/>
            <person name="Iotti M."/>
            <person name="Le Tacon F."/>
            <person name="Lindquist E.A."/>
            <person name="Lipzen A."/>
            <person name="Malagnac F."/>
            <person name="Mello A."/>
            <person name="Molinier V."/>
            <person name="Miyauchi S."/>
            <person name="Poulain J."/>
            <person name="Riccioni C."/>
            <person name="Rubini A."/>
            <person name="Sitrit Y."/>
            <person name="Splivallo R."/>
            <person name="Traeger S."/>
            <person name="Wang M."/>
            <person name="Zifcakova L."/>
            <person name="Wipf D."/>
            <person name="Zambonelli A."/>
            <person name="Paolocci F."/>
            <person name="Nowrousian M."/>
            <person name="Ottonello S."/>
            <person name="Baldrian P."/>
            <person name="Spatafora J.W."/>
            <person name="Henrissat B."/>
            <person name="Nagy L.G."/>
            <person name="Aury J.M."/>
            <person name="Wincker P."/>
            <person name="Grigoriev I.V."/>
            <person name="Bonfante P."/>
            <person name="Martin F.M."/>
        </authorList>
    </citation>
    <scope>NUCLEOTIDE SEQUENCE [LARGE SCALE GENOMIC DNA]</scope>
    <source>
        <strain evidence="11 12">120613-1</strain>
    </source>
</reference>
<dbReference type="InterPro" id="IPR036322">
    <property type="entry name" value="WD40_repeat_dom_sf"/>
</dbReference>
<dbReference type="PANTHER" id="PTHR14773">
    <property type="entry name" value="WD REPEAT-CONTAINING PROTEIN 76"/>
    <property type="match status" value="1"/>
</dbReference>
<protein>
    <recommendedName>
        <fullName evidence="3 9">DNA damage-binding protein CMR1</fullName>
    </recommendedName>
</protein>
<keyword evidence="5" id="KW-0677">Repeat</keyword>
<sequence length="485" mass="54317">MEEPNEYERRREENILRNKEILQRLQIDAASVAATRIAARSSSGSASKPKNRSVKKEPQSPLPRRKSSRLAGLPADSEVTKRKYDEEVAALEEAEKAKRMRVAGDLSFDIKQGLVDITKGARFERTFTDENVKKTTNKDLKAMRQKMMGLKLYDRHLPNDIKICPERIYYMGFHPTTDKQLIFAGDKLGTLGIFDAQSNKEDEYGNPIADISQYKVHSRSISTFAFDTVSATSLYTSSYDGSIRKFDLATGVASEVFVTDDGDAFSGVEVHDANMLYFATLDGLFGRRDLRQKRTDVWPLHGKKIGGFSTHPRAPHLLATSSLDRTLKIWDLRQVVKAPERTPWLVAEHPSRLSVSSALWSSTGSLATTSYDDTVKIFNFPDAIKWGPTSNFGTIEPDTTIPHNNQTGRWVTILRAQWQQAPPNGQQKLVIANMNRFLDIYSENGEQLAELSDENVTAVPAAVQFHPTQDWVAGGTSSGKVVLFR</sequence>
<dbReference type="STRING" id="1336337.A0A3N4JRM5"/>
<dbReference type="PROSITE" id="PS00678">
    <property type="entry name" value="WD_REPEATS_1"/>
    <property type="match status" value="1"/>
</dbReference>
<feature type="repeat" description="WD" evidence="8">
    <location>
        <begin position="298"/>
        <end position="333"/>
    </location>
</feature>
<dbReference type="Pfam" id="PF00400">
    <property type="entry name" value="WD40"/>
    <property type="match status" value="2"/>
</dbReference>
<keyword evidence="6 9" id="KW-0227">DNA damage</keyword>
<dbReference type="GO" id="GO:0005634">
    <property type="term" value="C:nucleus"/>
    <property type="evidence" value="ECO:0007669"/>
    <property type="project" value="TreeGrafter"/>
</dbReference>
<dbReference type="GO" id="GO:2000001">
    <property type="term" value="P:regulation of DNA damage checkpoint"/>
    <property type="evidence" value="ECO:0007669"/>
    <property type="project" value="TreeGrafter"/>
</dbReference>
<evidence type="ECO:0000256" key="10">
    <source>
        <dbReference type="SAM" id="MobiDB-lite"/>
    </source>
</evidence>
<evidence type="ECO:0000256" key="7">
    <source>
        <dbReference type="ARBA" id="ARBA00023125"/>
    </source>
</evidence>
<dbReference type="InterPro" id="IPR015943">
    <property type="entry name" value="WD40/YVTN_repeat-like_dom_sf"/>
</dbReference>
<evidence type="ECO:0000256" key="4">
    <source>
        <dbReference type="ARBA" id="ARBA00022574"/>
    </source>
</evidence>
<dbReference type="InterPro" id="IPR050853">
    <property type="entry name" value="WD_repeat_DNA-damage-binding"/>
</dbReference>
<dbReference type="SMART" id="SM00320">
    <property type="entry name" value="WD40"/>
    <property type="match status" value="4"/>
</dbReference>
<keyword evidence="7 9" id="KW-0238">DNA-binding</keyword>
<evidence type="ECO:0000313" key="11">
    <source>
        <dbReference type="EMBL" id="RPA98810.1"/>
    </source>
</evidence>
<evidence type="ECO:0000256" key="3">
    <source>
        <dbReference type="ARBA" id="ARBA00021132"/>
    </source>
</evidence>
<name>A0A3N4JRM5_9PEZI</name>
<gene>
    <name evidence="11" type="ORF">L873DRAFT_1828264</name>
</gene>
<accession>A0A3N4JRM5</accession>
<dbReference type="Gene3D" id="2.130.10.10">
    <property type="entry name" value="YVTN repeat-like/Quinoprotein amine dehydrogenase"/>
    <property type="match status" value="1"/>
</dbReference>
<evidence type="ECO:0000256" key="5">
    <source>
        <dbReference type="ARBA" id="ARBA00022737"/>
    </source>
</evidence>
<dbReference type="AlphaFoldDB" id="A0A3N4JRM5"/>
<keyword evidence="12" id="KW-1185">Reference proteome</keyword>
<feature type="compositionally biased region" description="Low complexity" evidence="10">
    <location>
        <begin position="36"/>
        <end position="47"/>
    </location>
</feature>
<dbReference type="OrthoDB" id="9890280at2759"/>
<dbReference type="PROSITE" id="PS50082">
    <property type="entry name" value="WD_REPEATS_2"/>
    <property type="match status" value="1"/>
</dbReference>
<dbReference type="Proteomes" id="UP000276215">
    <property type="component" value="Unassembled WGS sequence"/>
</dbReference>
<dbReference type="InterPro" id="IPR001680">
    <property type="entry name" value="WD40_rpt"/>
</dbReference>
<comment type="similarity">
    <text evidence="2 9">Belongs to the WD repeat DDB2/WDR76 family.</text>
</comment>
<dbReference type="PANTHER" id="PTHR14773:SF0">
    <property type="entry name" value="WD REPEAT-CONTAINING PROTEIN 76"/>
    <property type="match status" value="1"/>
</dbReference>
<dbReference type="SUPFAM" id="SSF50978">
    <property type="entry name" value="WD40 repeat-like"/>
    <property type="match status" value="1"/>
</dbReference>
<dbReference type="InterPro" id="IPR019775">
    <property type="entry name" value="WD40_repeat_CS"/>
</dbReference>
<evidence type="ECO:0000256" key="9">
    <source>
        <dbReference type="RuleBase" id="RU365004"/>
    </source>
</evidence>
<evidence type="ECO:0000256" key="2">
    <source>
        <dbReference type="ARBA" id="ARBA00005434"/>
    </source>
</evidence>
<organism evidence="11 12">
    <name type="scientific">Choiromyces venosus 120613-1</name>
    <dbReference type="NCBI Taxonomy" id="1336337"/>
    <lineage>
        <taxon>Eukaryota</taxon>
        <taxon>Fungi</taxon>
        <taxon>Dikarya</taxon>
        <taxon>Ascomycota</taxon>
        <taxon>Pezizomycotina</taxon>
        <taxon>Pezizomycetes</taxon>
        <taxon>Pezizales</taxon>
        <taxon>Tuberaceae</taxon>
        <taxon>Choiromyces</taxon>
    </lineage>
</organism>
<evidence type="ECO:0000256" key="6">
    <source>
        <dbReference type="ARBA" id="ARBA00022763"/>
    </source>
</evidence>